<dbReference type="Proteomes" id="UP000033121">
    <property type="component" value="Unassembled WGS sequence"/>
</dbReference>
<keyword evidence="2" id="KW-1185">Reference proteome</keyword>
<dbReference type="RefSeq" id="WP_046367574.1">
    <property type="nucleotide sequence ID" value="NZ_BBWV01000001.1"/>
</dbReference>
<evidence type="ECO:0000313" key="2">
    <source>
        <dbReference type="Proteomes" id="UP000033121"/>
    </source>
</evidence>
<sequence>MTIGHEVFELEKFVWTQDDYGQMGWHDSSIYGLSFLPVNENGTAHLVLDIDYIFKWVHPIKPVRHFSFWVAPCTLVFKDTFGLTMNIDRRGGTTDMLEVADIYLVDKTEQERDNWIYDWKLDLQEGFISFKSSGFVQIVRQKPILTDEQVLTLKDRNGIGFSQTPYEV</sequence>
<gene>
    <name evidence="1" type="ORF">FPE01S_01_07870</name>
</gene>
<protein>
    <submittedName>
        <fullName evidence="1">Uncharacterized protein</fullName>
    </submittedName>
</protein>
<proteinExistence type="predicted"/>
<reference evidence="1 2" key="1">
    <citation type="submission" date="2015-04" db="EMBL/GenBank/DDBJ databases">
        <title>Whole genome shotgun sequence of Flavihumibacter petaseus NBRC 106054.</title>
        <authorList>
            <person name="Miyazawa S."/>
            <person name="Hosoyama A."/>
            <person name="Hashimoto M."/>
            <person name="Noguchi M."/>
            <person name="Tsuchikane K."/>
            <person name="Ohji S."/>
            <person name="Yamazoe A."/>
            <person name="Ichikawa N."/>
            <person name="Kimura A."/>
            <person name="Fujita N."/>
        </authorList>
    </citation>
    <scope>NUCLEOTIDE SEQUENCE [LARGE SCALE GENOMIC DNA]</scope>
    <source>
        <strain evidence="1 2">NBRC 106054</strain>
    </source>
</reference>
<comment type="caution">
    <text evidence="1">The sequence shown here is derived from an EMBL/GenBank/DDBJ whole genome shotgun (WGS) entry which is preliminary data.</text>
</comment>
<dbReference type="AlphaFoldDB" id="A0A0E9MW87"/>
<organism evidence="1 2">
    <name type="scientific">Flavihumibacter petaseus NBRC 106054</name>
    <dbReference type="NCBI Taxonomy" id="1220578"/>
    <lineage>
        <taxon>Bacteria</taxon>
        <taxon>Pseudomonadati</taxon>
        <taxon>Bacteroidota</taxon>
        <taxon>Chitinophagia</taxon>
        <taxon>Chitinophagales</taxon>
        <taxon>Chitinophagaceae</taxon>
        <taxon>Flavihumibacter</taxon>
    </lineage>
</organism>
<name>A0A0E9MW87_9BACT</name>
<dbReference type="OrthoDB" id="7060651at2"/>
<accession>A0A0E9MW87</accession>
<dbReference type="EMBL" id="BBWV01000001">
    <property type="protein sequence ID" value="GAO41773.1"/>
    <property type="molecule type" value="Genomic_DNA"/>
</dbReference>
<evidence type="ECO:0000313" key="1">
    <source>
        <dbReference type="EMBL" id="GAO41773.1"/>
    </source>
</evidence>